<evidence type="ECO:0000256" key="3">
    <source>
        <dbReference type="ARBA" id="ARBA00023027"/>
    </source>
</evidence>
<dbReference type="GO" id="GO:0009737">
    <property type="term" value="P:response to abscisic acid"/>
    <property type="evidence" value="ECO:0007669"/>
    <property type="project" value="UniProtKB-ARBA"/>
</dbReference>
<accession>A0A833QGP7</accession>
<dbReference type="Gene3D" id="3.40.605.10">
    <property type="entry name" value="Aldehyde Dehydrogenase, Chain A, domain 1"/>
    <property type="match status" value="1"/>
</dbReference>
<keyword evidence="9" id="KW-1185">Reference proteome</keyword>
<dbReference type="FunFam" id="3.40.309.10:FF:000003">
    <property type="entry name" value="Aldehyde dehydrogenase"/>
    <property type="match status" value="1"/>
</dbReference>
<evidence type="ECO:0000256" key="5">
    <source>
        <dbReference type="PIRNR" id="PIRNR036492"/>
    </source>
</evidence>
<dbReference type="PANTHER" id="PTHR43570">
    <property type="entry name" value="ALDEHYDE DEHYDROGENASE"/>
    <property type="match status" value="1"/>
</dbReference>
<dbReference type="Pfam" id="PF00171">
    <property type="entry name" value="Aldedh"/>
    <property type="match status" value="1"/>
</dbReference>
<evidence type="ECO:0000256" key="1">
    <source>
        <dbReference type="ARBA" id="ARBA00009986"/>
    </source>
</evidence>
<dbReference type="FunFam" id="3.40.605.10:FF:000004">
    <property type="entry name" value="Aldehyde dehydrogenase"/>
    <property type="match status" value="1"/>
</dbReference>
<dbReference type="GO" id="GO:0004029">
    <property type="term" value="F:aldehyde dehydrogenase (NAD+) activity"/>
    <property type="evidence" value="ECO:0007669"/>
    <property type="project" value="UniProtKB-EC"/>
</dbReference>
<gene>
    <name evidence="8" type="ORF">FCM35_KLT13575</name>
</gene>
<feature type="active site" evidence="6">
    <location>
        <position position="264"/>
    </location>
</feature>
<proteinExistence type="inferred from homology"/>
<dbReference type="SUPFAM" id="SSF53720">
    <property type="entry name" value="ALDH-like"/>
    <property type="match status" value="1"/>
</dbReference>
<comment type="caution">
    <text evidence="8">The sequence shown here is derived from an EMBL/GenBank/DDBJ whole genome shotgun (WGS) entry which is preliminary data.</text>
</comment>
<name>A0A833QGP7_9POAL</name>
<dbReference type="Proteomes" id="UP000623129">
    <property type="component" value="Unassembled WGS sequence"/>
</dbReference>
<dbReference type="GO" id="GO:0006081">
    <property type="term" value="P:aldehyde metabolic process"/>
    <property type="evidence" value="ECO:0007669"/>
    <property type="project" value="InterPro"/>
</dbReference>
<feature type="active site" evidence="6">
    <location>
        <position position="226"/>
    </location>
</feature>
<dbReference type="Gene3D" id="3.40.309.10">
    <property type="entry name" value="Aldehyde Dehydrogenase, Chain A, domain 2"/>
    <property type="match status" value="1"/>
</dbReference>
<reference evidence="8" key="1">
    <citation type="submission" date="2020-01" db="EMBL/GenBank/DDBJ databases">
        <title>Genome sequence of Kobresia littledalei, the first chromosome-level genome in the family Cyperaceae.</title>
        <authorList>
            <person name="Qu G."/>
        </authorList>
    </citation>
    <scope>NUCLEOTIDE SEQUENCE</scope>
    <source>
        <strain evidence="8">C.B.Clarke</strain>
        <tissue evidence="8">Leaf</tissue>
    </source>
</reference>
<dbReference type="InterPro" id="IPR012394">
    <property type="entry name" value="Aldehyde_DH_NAD(P)"/>
</dbReference>
<evidence type="ECO:0000256" key="6">
    <source>
        <dbReference type="PIRSR" id="PIRSR036492-1"/>
    </source>
</evidence>
<keyword evidence="3" id="KW-0520">NAD</keyword>
<comment type="catalytic activity">
    <reaction evidence="4">
        <text>an aldehyde + NAD(+) + H2O = a carboxylate + NADH + 2 H(+)</text>
        <dbReference type="Rhea" id="RHEA:16185"/>
        <dbReference type="ChEBI" id="CHEBI:15377"/>
        <dbReference type="ChEBI" id="CHEBI:15378"/>
        <dbReference type="ChEBI" id="CHEBI:17478"/>
        <dbReference type="ChEBI" id="CHEBI:29067"/>
        <dbReference type="ChEBI" id="CHEBI:57540"/>
        <dbReference type="ChEBI" id="CHEBI:57945"/>
        <dbReference type="EC" id="1.2.1.3"/>
    </reaction>
</comment>
<sequence>MVLTTTGNKGGDEEMGVLGLESVVAEARTTFESGKTRGFDWRQSQLKSLLRLLKEREDDMFKVLKDDLGKHRVEAFRDEVGALVKSTENALLYLKNWMSPERVSLPLVAFPTVAEIVPEPLGVVLVFSSWNFPLGLSLEPLIGAIAAGNAAVLKPSELAPATSEFLSDTIPKYLDYEAIKVIQGGPQVAEQLLDLKWDKIFFTGSPKVGRIVMTAAAKHLTPVTLELGGKCPAIFDSLKSSRDKMVATERIVGGKWGACYGQACIGIDYLLVEEKYAPILLELLKGVLQKFFPNFELMARIVNKHHFQRLCNLLKNESVAASIVHGGSMNPDKLFIEPTILLNPPLDAEIMTEEIFGPFLPIITLKKIEDSVKFLRARPTPLVIYGFTHDEKLKRRIVEETSSGCVVFNDALIQYMCETIPFGGVGQSGFGQYHGKFSFDNFSNRKPVVRRSFLIELSFRYPPWNEKKLQLIRHIYCYDYFGFVLCLLGLKRCNYRS</sequence>
<dbReference type="PANTHER" id="PTHR43570:SF17">
    <property type="entry name" value="ALDEHYDE DEHYDROGENASE FAMILY 3 MEMBER F1"/>
    <property type="match status" value="1"/>
</dbReference>
<feature type="domain" description="Aldehyde dehydrogenase" evidence="7">
    <location>
        <begin position="21"/>
        <end position="447"/>
    </location>
</feature>
<dbReference type="OrthoDB" id="440325at2759"/>
<evidence type="ECO:0000259" key="7">
    <source>
        <dbReference type="Pfam" id="PF00171"/>
    </source>
</evidence>
<keyword evidence="2 5" id="KW-0560">Oxidoreductase</keyword>
<dbReference type="InterPro" id="IPR015590">
    <property type="entry name" value="Aldehyde_DH_dom"/>
</dbReference>
<dbReference type="GO" id="GO:0005737">
    <property type="term" value="C:cytoplasm"/>
    <property type="evidence" value="ECO:0007669"/>
    <property type="project" value="TreeGrafter"/>
</dbReference>
<dbReference type="InterPro" id="IPR016162">
    <property type="entry name" value="Ald_DH_N"/>
</dbReference>
<dbReference type="EMBL" id="SWLB01000025">
    <property type="protein sequence ID" value="KAF3322434.1"/>
    <property type="molecule type" value="Genomic_DNA"/>
</dbReference>
<dbReference type="AlphaFoldDB" id="A0A833QGP7"/>
<protein>
    <recommendedName>
        <fullName evidence="5">Aldehyde dehydrogenase</fullName>
    </recommendedName>
</protein>
<evidence type="ECO:0000256" key="4">
    <source>
        <dbReference type="ARBA" id="ARBA00049194"/>
    </source>
</evidence>
<dbReference type="InterPro" id="IPR016161">
    <property type="entry name" value="Ald_DH/histidinol_DH"/>
</dbReference>
<dbReference type="InterPro" id="IPR016163">
    <property type="entry name" value="Ald_DH_C"/>
</dbReference>
<evidence type="ECO:0000313" key="8">
    <source>
        <dbReference type="EMBL" id="KAF3322434.1"/>
    </source>
</evidence>
<dbReference type="PIRSF" id="PIRSF036492">
    <property type="entry name" value="ALDH"/>
    <property type="match status" value="1"/>
</dbReference>
<comment type="similarity">
    <text evidence="1 5">Belongs to the aldehyde dehydrogenase family.</text>
</comment>
<evidence type="ECO:0000313" key="9">
    <source>
        <dbReference type="Proteomes" id="UP000623129"/>
    </source>
</evidence>
<organism evidence="8 9">
    <name type="scientific">Carex littledalei</name>
    <dbReference type="NCBI Taxonomy" id="544730"/>
    <lineage>
        <taxon>Eukaryota</taxon>
        <taxon>Viridiplantae</taxon>
        <taxon>Streptophyta</taxon>
        <taxon>Embryophyta</taxon>
        <taxon>Tracheophyta</taxon>
        <taxon>Spermatophyta</taxon>
        <taxon>Magnoliopsida</taxon>
        <taxon>Liliopsida</taxon>
        <taxon>Poales</taxon>
        <taxon>Cyperaceae</taxon>
        <taxon>Cyperoideae</taxon>
        <taxon>Cariceae</taxon>
        <taxon>Carex</taxon>
        <taxon>Carex subgen. Euthyceras</taxon>
    </lineage>
</organism>
<evidence type="ECO:0000256" key="2">
    <source>
        <dbReference type="ARBA" id="ARBA00023002"/>
    </source>
</evidence>